<evidence type="ECO:0000256" key="3">
    <source>
        <dbReference type="ARBA" id="ARBA00022676"/>
    </source>
</evidence>
<dbReference type="STRING" id="1236989.JCM15548_12901"/>
<evidence type="ECO:0000256" key="4">
    <source>
        <dbReference type="ARBA" id="ARBA00022679"/>
    </source>
</evidence>
<dbReference type="AlphaFoldDB" id="A0A0E9LZD6"/>
<keyword evidence="5" id="KW-0472">Membrane</keyword>
<keyword evidence="2" id="KW-0997">Cell inner membrane</keyword>
<dbReference type="Proteomes" id="UP000032900">
    <property type="component" value="Unassembled WGS sequence"/>
</dbReference>
<evidence type="ECO:0000313" key="7">
    <source>
        <dbReference type="Proteomes" id="UP000032900"/>
    </source>
</evidence>
<name>A0A0E9LZD6_9BACT</name>
<protein>
    <submittedName>
        <fullName evidence="6">4-alpha-L-fucosyltransferase</fullName>
    </submittedName>
</protein>
<dbReference type="GO" id="GO:0009246">
    <property type="term" value="P:enterobacterial common antigen biosynthetic process"/>
    <property type="evidence" value="ECO:0007669"/>
    <property type="project" value="InterPro"/>
</dbReference>
<accession>A0A0E9LZD6</accession>
<proteinExistence type="predicted"/>
<keyword evidence="3 6" id="KW-0328">Glycosyltransferase</keyword>
<evidence type="ECO:0000313" key="6">
    <source>
        <dbReference type="EMBL" id="GAO30614.1"/>
    </source>
</evidence>
<dbReference type="InterPro" id="IPR009993">
    <property type="entry name" value="WecF"/>
</dbReference>
<comment type="caution">
    <text evidence="6">The sequence shown here is derived from an EMBL/GenBank/DDBJ whole genome shotgun (WGS) entry which is preliminary data.</text>
</comment>
<dbReference type="OrthoDB" id="1083028at2"/>
<evidence type="ECO:0000256" key="1">
    <source>
        <dbReference type="ARBA" id="ARBA00022475"/>
    </source>
</evidence>
<keyword evidence="4 6" id="KW-0808">Transferase</keyword>
<keyword evidence="1" id="KW-1003">Cell membrane</keyword>
<gene>
    <name evidence="6" type="ORF">JCM15548_12901</name>
</gene>
<reference evidence="6 7" key="1">
    <citation type="journal article" date="2015" name="Microbes Environ.">
        <title>Distribution and evolution of nitrogen fixation genes in the phylum bacteroidetes.</title>
        <authorList>
            <person name="Inoue J."/>
            <person name="Oshima K."/>
            <person name="Suda W."/>
            <person name="Sakamoto M."/>
            <person name="Iino T."/>
            <person name="Noda S."/>
            <person name="Hongoh Y."/>
            <person name="Hattori M."/>
            <person name="Ohkuma M."/>
        </authorList>
    </citation>
    <scope>NUCLEOTIDE SEQUENCE [LARGE SCALE GENOMIC DNA]</scope>
    <source>
        <strain evidence="6">JCM 15548</strain>
    </source>
</reference>
<dbReference type="GO" id="GO:0008417">
    <property type="term" value="F:fucosyltransferase activity"/>
    <property type="evidence" value="ECO:0007669"/>
    <property type="project" value="InterPro"/>
</dbReference>
<keyword evidence="7" id="KW-1185">Reference proteome</keyword>
<organism evidence="6 7">
    <name type="scientific">Geofilum rubicundum JCM 15548</name>
    <dbReference type="NCBI Taxonomy" id="1236989"/>
    <lineage>
        <taxon>Bacteria</taxon>
        <taxon>Pseudomonadati</taxon>
        <taxon>Bacteroidota</taxon>
        <taxon>Bacteroidia</taxon>
        <taxon>Marinilabiliales</taxon>
        <taxon>Marinilabiliaceae</taxon>
        <taxon>Geofilum</taxon>
    </lineage>
</organism>
<dbReference type="EMBL" id="BAZW01000026">
    <property type="protein sequence ID" value="GAO30614.1"/>
    <property type="molecule type" value="Genomic_DNA"/>
</dbReference>
<evidence type="ECO:0000256" key="5">
    <source>
        <dbReference type="ARBA" id="ARBA00023136"/>
    </source>
</evidence>
<evidence type="ECO:0000256" key="2">
    <source>
        <dbReference type="ARBA" id="ARBA00022519"/>
    </source>
</evidence>
<sequence>MIIHFVKDEKIIDQIIENFLLVSQHNVFLVFSNDDTGNFKHISFNDEAIIKAYNIKRDDINEVLIMNEAQAIVLHSLDYLFTKVIDKINIDIRIAWIAWGFEIYMHPKNRRNLYAKKTKQFLIQKRPLVLLKWHLTKWNYLRFVTNNVLNLTNSYIDLQEKSFKRIHFLATYIYEDYVFFKNLFPHTNLSYHEVAFSTIHQYLAGTKDLKIDGKARNILVGNSNSLESNYLDAIDVLYGVKETGTIYFVLSYGNDPGHSRAVLKKGKKKLKGRFHPLLNFLDRAEYIKILQSCSVGIFYHFRQQAMGNIIAMLYMGARVYLSTKNPAYLYFKRSGIAIFNIENDFEIYGNRTLEVHEQILNREKLEQMFSREKVIGDLYSLTMALLN</sequence>
<dbReference type="Pfam" id="PF07429">
    <property type="entry name" value="Glyco_transf_56"/>
    <property type="match status" value="1"/>
</dbReference>